<accession>M2MVU8</accession>
<dbReference type="HOGENOM" id="CLU_2910191_0_0_1"/>
<dbReference type="Proteomes" id="UP000011761">
    <property type="component" value="Unassembled WGS sequence"/>
</dbReference>
<dbReference type="RefSeq" id="XP_007672281.1">
    <property type="nucleotide sequence ID" value="XM_007674091.1"/>
</dbReference>
<dbReference type="GeneID" id="19110948"/>
<sequence length="62" mass="7550">MFSVHDTRPTRALRNMLSLGEKRVRFERMHWTVEKCVLRCAPQLRYIQLIRATVHRLARTWN</sequence>
<reference evidence="1 2" key="1">
    <citation type="journal article" date="2012" name="PLoS Pathog.">
        <title>Diverse lifestyles and strategies of plant pathogenesis encoded in the genomes of eighteen Dothideomycetes fungi.</title>
        <authorList>
            <person name="Ohm R.A."/>
            <person name="Feau N."/>
            <person name="Henrissat B."/>
            <person name="Schoch C.L."/>
            <person name="Horwitz B.A."/>
            <person name="Barry K.W."/>
            <person name="Condon B.J."/>
            <person name="Copeland A.C."/>
            <person name="Dhillon B."/>
            <person name="Glaser F."/>
            <person name="Hesse C.N."/>
            <person name="Kosti I."/>
            <person name="LaButti K."/>
            <person name="Lindquist E.A."/>
            <person name="Lucas S."/>
            <person name="Salamov A.A."/>
            <person name="Bradshaw R.E."/>
            <person name="Ciuffetti L."/>
            <person name="Hamelin R.C."/>
            <person name="Kema G.H.J."/>
            <person name="Lawrence C."/>
            <person name="Scott J.A."/>
            <person name="Spatafora J.W."/>
            <person name="Turgeon B.G."/>
            <person name="de Wit P.J.G.M."/>
            <person name="Zhong S."/>
            <person name="Goodwin S.B."/>
            <person name="Grigoriev I.V."/>
        </authorList>
    </citation>
    <scope>NUCLEOTIDE SEQUENCE [LARGE SCALE GENOMIC DNA]</scope>
    <source>
        <strain evidence="1 2">UAMH 10762</strain>
    </source>
</reference>
<dbReference type="AlphaFoldDB" id="M2MVU8"/>
<keyword evidence="2" id="KW-1185">Reference proteome</keyword>
<name>M2MVU8_BAUPA</name>
<proteinExistence type="predicted"/>
<gene>
    <name evidence="1" type="ORF">BAUCODRAFT_29489</name>
</gene>
<evidence type="ECO:0000313" key="1">
    <source>
        <dbReference type="EMBL" id="EMD01097.1"/>
    </source>
</evidence>
<feature type="non-terminal residue" evidence="1">
    <location>
        <position position="62"/>
    </location>
</feature>
<organism evidence="1 2">
    <name type="scientific">Baudoinia panamericana (strain UAMH 10762)</name>
    <name type="common">Angels' share fungus</name>
    <name type="synonym">Baudoinia compniacensis (strain UAMH 10762)</name>
    <dbReference type="NCBI Taxonomy" id="717646"/>
    <lineage>
        <taxon>Eukaryota</taxon>
        <taxon>Fungi</taxon>
        <taxon>Dikarya</taxon>
        <taxon>Ascomycota</taxon>
        <taxon>Pezizomycotina</taxon>
        <taxon>Dothideomycetes</taxon>
        <taxon>Dothideomycetidae</taxon>
        <taxon>Mycosphaerellales</taxon>
        <taxon>Teratosphaeriaceae</taxon>
        <taxon>Baudoinia</taxon>
    </lineage>
</organism>
<dbReference type="KEGG" id="bcom:BAUCODRAFT_29489"/>
<evidence type="ECO:0000313" key="2">
    <source>
        <dbReference type="Proteomes" id="UP000011761"/>
    </source>
</evidence>
<protein>
    <submittedName>
        <fullName evidence="1">Uncharacterized protein</fullName>
    </submittedName>
</protein>
<dbReference type="EMBL" id="KB445550">
    <property type="protein sequence ID" value="EMD01097.1"/>
    <property type="molecule type" value="Genomic_DNA"/>
</dbReference>